<dbReference type="Gene3D" id="3.40.50.720">
    <property type="entry name" value="NAD(P)-binding Rossmann-like Domain"/>
    <property type="match status" value="1"/>
</dbReference>
<dbReference type="EMBL" id="BAAAPH010000020">
    <property type="protein sequence ID" value="GAA1592598.1"/>
    <property type="molecule type" value="Genomic_DNA"/>
</dbReference>
<evidence type="ECO:0000256" key="3">
    <source>
        <dbReference type="ARBA" id="ARBA00022723"/>
    </source>
</evidence>
<evidence type="ECO:0000313" key="8">
    <source>
        <dbReference type="Proteomes" id="UP001501705"/>
    </source>
</evidence>
<organism evidence="7 8">
    <name type="scientific">Kribbella hippodromi</name>
    <dbReference type="NCBI Taxonomy" id="434347"/>
    <lineage>
        <taxon>Bacteria</taxon>
        <taxon>Bacillati</taxon>
        <taxon>Actinomycetota</taxon>
        <taxon>Actinomycetes</taxon>
        <taxon>Propionibacteriales</taxon>
        <taxon>Kribbellaceae</taxon>
        <taxon>Kribbella</taxon>
    </lineage>
</organism>
<evidence type="ECO:0000313" key="7">
    <source>
        <dbReference type="EMBL" id="GAA1592598.1"/>
    </source>
</evidence>
<dbReference type="InterPro" id="IPR036291">
    <property type="entry name" value="NAD(P)-bd_dom_sf"/>
</dbReference>
<dbReference type="SMART" id="SM00829">
    <property type="entry name" value="PKS_ER"/>
    <property type="match status" value="1"/>
</dbReference>
<dbReference type="InterPro" id="IPR011032">
    <property type="entry name" value="GroES-like_sf"/>
</dbReference>
<dbReference type="PANTHER" id="PTHR43350:SF19">
    <property type="entry name" value="D-GULOSIDE 3-DEHYDROGENASE"/>
    <property type="match status" value="1"/>
</dbReference>
<dbReference type="InterPro" id="IPR020843">
    <property type="entry name" value="ER"/>
</dbReference>
<comment type="caution">
    <text evidence="7">The sequence shown here is derived from an EMBL/GenBank/DDBJ whole genome shotgun (WGS) entry which is preliminary data.</text>
</comment>
<dbReference type="Gene3D" id="3.90.180.10">
    <property type="entry name" value="Medium-chain alcohol dehydrogenases, catalytic domain"/>
    <property type="match status" value="2"/>
</dbReference>
<dbReference type="RefSeq" id="WP_344238056.1">
    <property type="nucleotide sequence ID" value="NZ_BAAAPH010000020.1"/>
</dbReference>
<sequence length="333" mass="35708">MSPQQLLEAHRVVFPDRGQVELEQFDVPETGPGQVRLRTEFSLISTGTETTALSGNFEPGSHWDDYVRYPFLPGYTATAVVEELGADVDGVHVGDRVMARIPHASHAVVDAVECFPIPAAIPSEVAPWATLAQVAYVGAAAAEHRLRDSVLVIGAGPIGQMSVRWAAAAGVESIVVADIAPRRLELAQWGGATAIVTGDPADHADQIVEACFGESPRVVIDTTGRSEMLPKALGLVRDRGTVVLLGDPGSPSEQHLTMDVITRGLQIRGAHGPLLLDVEAETYRSFFGLNISGRLSLDGLNTHRFAPKDCAEAYRLVSTQRGETMGVIFDWTD</sequence>
<dbReference type="InterPro" id="IPR013149">
    <property type="entry name" value="ADH-like_C"/>
</dbReference>
<keyword evidence="5" id="KW-0560">Oxidoreductase</keyword>
<evidence type="ECO:0000256" key="2">
    <source>
        <dbReference type="ARBA" id="ARBA00008072"/>
    </source>
</evidence>
<dbReference type="SUPFAM" id="SSF51735">
    <property type="entry name" value="NAD(P)-binding Rossmann-fold domains"/>
    <property type="match status" value="1"/>
</dbReference>
<evidence type="ECO:0000256" key="5">
    <source>
        <dbReference type="ARBA" id="ARBA00023002"/>
    </source>
</evidence>
<comment type="similarity">
    <text evidence="2">Belongs to the zinc-containing alcohol dehydrogenase family.</text>
</comment>
<proteinExistence type="inferred from homology"/>
<name>A0ABN2E269_9ACTN</name>
<dbReference type="Pfam" id="PF08240">
    <property type="entry name" value="ADH_N"/>
    <property type="match status" value="1"/>
</dbReference>
<comment type="cofactor">
    <cofactor evidence="1">
        <name>Zn(2+)</name>
        <dbReference type="ChEBI" id="CHEBI:29105"/>
    </cofactor>
</comment>
<protein>
    <submittedName>
        <fullName evidence="7">Zinc-binding dehydrogenase</fullName>
    </submittedName>
</protein>
<evidence type="ECO:0000256" key="4">
    <source>
        <dbReference type="ARBA" id="ARBA00022833"/>
    </source>
</evidence>
<feature type="domain" description="Enoyl reductase (ER)" evidence="6">
    <location>
        <begin position="18"/>
        <end position="327"/>
    </location>
</feature>
<evidence type="ECO:0000259" key="6">
    <source>
        <dbReference type="SMART" id="SM00829"/>
    </source>
</evidence>
<gene>
    <name evidence="7" type="ORF">GCM10009804_56270</name>
</gene>
<accession>A0ABN2E269</accession>
<dbReference type="Proteomes" id="UP001501705">
    <property type="component" value="Unassembled WGS sequence"/>
</dbReference>
<dbReference type="InterPro" id="IPR013154">
    <property type="entry name" value="ADH-like_N"/>
</dbReference>
<keyword evidence="8" id="KW-1185">Reference proteome</keyword>
<dbReference type="PANTHER" id="PTHR43350">
    <property type="entry name" value="NAD-DEPENDENT ALCOHOL DEHYDROGENASE"/>
    <property type="match status" value="1"/>
</dbReference>
<evidence type="ECO:0000256" key="1">
    <source>
        <dbReference type="ARBA" id="ARBA00001947"/>
    </source>
</evidence>
<keyword evidence="4" id="KW-0862">Zinc</keyword>
<dbReference type="SUPFAM" id="SSF50129">
    <property type="entry name" value="GroES-like"/>
    <property type="match status" value="1"/>
</dbReference>
<dbReference type="Pfam" id="PF00107">
    <property type="entry name" value="ADH_zinc_N"/>
    <property type="match status" value="1"/>
</dbReference>
<dbReference type="CDD" id="cd08255">
    <property type="entry name" value="2-desacetyl-2-hydroxyethyl_bacteriochlorophyllide_like"/>
    <property type="match status" value="1"/>
</dbReference>
<reference evidence="7 8" key="1">
    <citation type="journal article" date="2019" name="Int. J. Syst. Evol. Microbiol.">
        <title>The Global Catalogue of Microorganisms (GCM) 10K type strain sequencing project: providing services to taxonomists for standard genome sequencing and annotation.</title>
        <authorList>
            <consortium name="The Broad Institute Genomics Platform"/>
            <consortium name="The Broad Institute Genome Sequencing Center for Infectious Disease"/>
            <person name="Wu L."/>
            <person name="Ma J."/>
        </authorList>
    </citation>
    <scope>NUCLEOTIDE SEQUENCE [LARGE SCALE GENOMIC DNA]</scope>
    <source>
        <strain evidence="7 8">JCM 15572</strain>
    </source>
</reference>
<keyword evidence="3" id="KW-0479">Metal-binding</keyword>